<dbReference type="GO" id="GO:0004519">
    <property type="term" value="F:endonuclease activity"/>
    <property type="evidence" value="ECO:0007669"/>
    <property type="project" value="InterPro"/>
</dbReference>
<dbReference type="GO" id="GO:0008270">
    <property type="term" value="F:zinc ion binding"/>
    <property type="evidence" value="ECO:0007669"/>
    <property type="project" value="InterPro"/>
</dbReference>
<sequence length="202" mass="22565">MASDVFELSASGQAHPRYAGMSIEEIEKSIRQDFTYFNWRTPAEKVRVFRQPLPISGDIFAPGRQRMVTSYDLTEEQFRAIAGTEPSLPSARPEEGEEEGEKTLRVHKKSERSAKLVAAFKASLNSYACVVCHFDFEKAYGALGAQFIECHHTKPISEMTPGDKTKISDLCAVCSNCHRMLHRSNPILAPGALRKLMRGASR</sequence>
<comment type="caution">
    <text evidence="2">The sequence shown here is derived from an EMBL/GenBank/DDBJ whole genome shotgun (WGS) entry which is preliminary data.</text>
</comment>
<gene>
    <name evidence="2" type="ORF">EWE75_13795</name>
</gene>
<name>A0A4Q6XVC0_9SPHN</name>
<dbReference type="Proteomes" id="UP000292085">
    <property type="component" value="Unassembled WGS sequence"/>
</dbReference>
<dbReference type="Pfam" id="PF01844">
    <property type="entry name" value="HNH"/>
    <property type="match status" value="1"/>
</dbReference>
<evidence type="ECO:0000313" key="3">
    <source>
        <dbReference type="Proteomes" id="UP000292085"/>
    </source>
</evidence>
<keyword evidence="3" id="KW-1185">Reference proteome</keyword>
<organism evidence="2 3">
    <name type="scientific">Sphingomonas populi</name>
    <dbReference type="NCBI Taxonomy" id="2484750"/>
    <lineage>
        <taxon>Bacteria</taxon>
        <taxon>Pseudomonadati</taxon>
        <taxon>Pseudomonadota</taxon>
        <taxon>Alphaproteobacteria</taxon>
        <taxon>Sphingomonadales</taxon>
        <taxon>Sphingomonadaceae</taxon>
        <taxon>Sphingomonas</taxon>
    </lineage>
</organism>
<dbReference type="InterPro" id="IPR003615">
    <property type="entry name" value="HNH_nuc"/>
</dbReference>
<dbReference type="InterPro" id="IPR002711">
    <property type="entry name" value="HNH"/>
</dbReference>
<feature type="domain" description="HNH" evidence="1">
    <location>
        <begin position="129"/>
        <end position="183"/>
    </location>
</feature>
<accession>A0A4Q6XVC0</accession>
<evidence type="ECO:0000313" key="2">
    <source>
        <dbReference type="EMBL" id="RZF63915.1"/>
    </source>
</evidence>
<reference evidence="2 3" key="1">
    <citation type="submission" date="2019-02" db="EMBL/GenBank/DDBJ databases">
        <authorList>
            <person name="Li Y."/>
        </authorList>
    </citation>
    <scope>NUCLEOTIDE SEQUENCE [LARGE SCALE GENOMIC DNA]</scope>
    <source>
        <strain evidence="2 3">3-7</strain>
    </source>
</reference>
<dbReference type="GO" id="GO:0003676">
    <property type="term" value="F:nucleic acid binding"/>
    <property type="evidence" value="ECO:0007669"/>
    <property type="project" value="InterPro"/>
</dbReference>
<protein>
    <recommendedName>
        <fullName evidence="1">HNH domain-containing protein</fullName>
    </recommendedName>
</protein>
<dbReference type="EMBL" id="SGIS01000020">
    <property type="protein sequence ID" value="RZF63915.1"/>
    <property type="molecule type" value="Genomic_DNA"/>
</dbReference>
<proteinExistence type="predicted"/>
<dbReference type="SUPFAM" id="SSF48695">
    <property type="entry name" value="Multiheme cytochromes"/>
    <property type="match status" value="1"/>
</dbReference>
<dbReference type="OrthoDB" id="9802640at2"/>
<dbReference type="InterPro" id="IPR036280">
    <property type="entry name" value="Multihaem_cyt_sf"/>
</dbReference>
<dbReference type="AlphaFoldDB" id="A0A4Q6XVC0"/>
<dbReference type="CDD" id="cd00085">
    <property type="entry name" value="HNHc"/>
    <property type="match status" value="1"/>
</dbReference>
<evidence type="ECO:0000259" key="1">
    <source>
        <dbReference type="Pfam" id="PF01844"/>
    </source>
</evidence>